<dbReference type="Proteomes" id="UP000655868">
    <property type="component" value="Unassembled WGS sequence"/>
</dbReference>
<evidence type="ECO:0000256" key="7">
    <source>
        <dbReference type="ARBA" id="ARBA00023004"/>
    </source>
</evidence>
<evidence type="ECO:0000256" key="3">
    <source>
        <dbReference type="ARBA" id="ARBA00022714"/>
    </source>
</evidence>
<sequence length="352" mass="38060">MTTVDKPRTSASIALRVAGVIEETADSCSVVFHVPDETDGAFDYRPGQFLTLRIPSDRTGSVARCYSLASSPFTDEHPKVTVKRTADGYGSNWICDNVRIGDVLEVLPPSGAFTPKNLDDNFLLFAGGSGITPVISILKSALTQGNGKVALVYANRDEKSVIFADELRELAAAQPKRLLIFHLLQSEQGLPNAERMATLIAPFEGYESFLCGPAPFMDAAREALNLLGVPRSRIHAEAFNSLAGDPFSPIPVVDLGADDADDDAATLEVELDGESHHLTWPRARTLVDIMLARGLDVPYSCREGECGSCACRVVEGDVVMDNCRVLDPDDIDSGYILACQSRPSTDHVKIEF</sequence>
<evidence type="ECO:0000256" key="5">
    <source>
        <dbReference type="ARBA" id="ARBA00022827"/>
    </source>
</evidence>
<dbReference type="Gene3D" id="3.10.20.30">
    <property type="match status" value="1"/>
</dbReference>
<dbReference type="CDD" id="cd00207">
    <property type="entry name" value="fer2"/>
    <property type="match status" value="1"/>
</dbReference>
<evidence type="ECO:0000256" key="4">
    <source>
        <dbReference type="ARBA" id="ARBA00022723"/>
    </source>
</evidence>
<feature type="domain" description="FAD-binding FR-type" evidence="10">
    <location>
        <begin position="10"/>
        <end position="116"/>
    </location>
</feature>
<evidence type="ECO:0000313" key="12">
    <source>
        <dbReference type="Proteomes" id="UP000655868"/>
    </source>
</evidence>
<dbReference type="GO" id="GO:0050660">
    <property type="term" value="F:flavin adenine dinucleotide binding"/>
    <property type="evidence" value="ECO:0007669"/>
    <property type="project" value="TreeGrafter"/>
</dbReference>
<dbReference type="InterPro" id="IPR017938">
    <property type="entry name" value="Riboflavin_synthase-like_b-brl"/>
</dbReference>
<dbReference type="InterPro" id="IPR001433">
    <property type="entry name" value="OxRdtase_FAD/NAD-bd"/>
</dbReference>
<evidence type="ECO:0000259" key="10">
    <source>
        <dbReference type="PROSITE" id="PS51384"/>
    </source>
</evidence>
<dbReference type="InterPro" id="IPR050415">
    <property type="entry name" value="MRET"/>
</dbReference>
<dbReference type="InterPro" id="IPR017927">
    <property type="entry name" value="FAD-bd_FR_type"/>
</dbReference>
<dbReference type="InterPro" id="IPR012675">
    <property type="entry name" value="Beta-grasp_dom_sf"/>
</dbReference>
<reference evidence="11" key="1">
    <citation type="submission" date="2020-12" db="EMBL/GenBank/DDBJ databases">
        <title>Antrihabitans popcorni sp. nov. and Antrihabitans auranticaus sp. nov., isolated from a larva cave.</title>
        <authorList>
            <person name="Lee S.D."/>
            <person name="Kim I.S."/>
        </authorList>
    </citation>
    <scope>NUCLEOTIDE SEQUENCE</scope>
    <source>
        <strain evidence="11">YC3-6</strain>
    </source>
</reference>
<dbReference type="Pfam" id="PF00175">
    <property type="entry name" value="NAD_binding_1"/>
    <property type="match status" value="1"/>
</dbReference>
<dbReference type="CDD" id="cd06214">
    <property type="entry name" value="PA_degradation_oxidoreductase_like"/>
    <property type="match status" value="1"/>
</dbReference>
<dbReference type="PANTHER" id="PTHR47354:SF8">
    <property type="entry name" value="1,2-PHENYLACETYL-COA EPOXIDASE, SUBUNIT E"/>
    <property type="match status" value="1"/>
</dbReference>
<dbReference type="PRINTS" id="PR00410">
    <property type="entry name" value="PHEHYDRXLASE"/>
</dbReference>
<evidence type="ECO:0000256" key="6">
    <source>
        <dbReference type="ARBA" id="ARBA00023002"/>
    </source>
</evidence>
<comment type="cofactor">
    <cofactor evidence="1">
        <name>FAD</name>
        <dbReference type="ChEBI" id="CHEBI:57692"/>
    </cofactor>
</comment>
<dbReference type="AlphaFoldDB" id="A0A934NMV1"/>
<dbReference type="Gene3D" id="3.40.50.80">
    <property type="entry name" value="Nucleotide-binding domain of ferredoxin-NADP reductase (FNR) module"/>
    <property type="match status" value="1"/>
</dbReference>
<organism evidence="11 12">
    <name type="scientific">Antrihabitans stalagmiti</name>
    <dbReference type="NCBI Taxonomy" id="2799499"/>
    <lineage>
        <taxon>Bacteria</taxon>
        <taxon>Bacillati</taxon>
        <taxon>Actinomycetota</taxon>
        <taxon>Actinomycetes</taxon>
        <taxon>Mycobacteriales</taxon>
        <taxon>Nocardiaceae</taxon>
        <taxon>Antrihabitans</taxon>
    </lineage>
</organism>
<dbReference type="PRINTS" id="PR00371">
    <property type="entry name" value="FPNCR"/>
</dbReference>
<dbReference type="PROSITE" id="PS51384">
    <property type="entry name" value="FAD_FR"/>
    <property type="match status" value="1"/>
</dbReference>
<evidence type="ECO:0000256" key="1">
    <source>
        <dbReference type="ARBA" id="ARBA00001974"/>
    </source>
</evidence>
<dbReference type="Pfam" id="PF00111">
    <property type="entry name" value="Fer2"/>
    <property type="match status" value="1"/>
</dbReference>
<proteinExistence type="predicted"/>
<protein>
    <submittedName>
        <fullName evidence="11">Ferredoxin--NADP reductase</fullName>
    </submittedName>
</protein>
<dbReference type="Gene3D" id="2.40.30.10">
    <property type="entry name" value="Translation factors"/>
    <property type="match status" value="1"/>
</dbReference>
<dbReference type="PANTHER" id="PTHR47354">
    <property type="entry name" value="NADH OXIDOREDUCTASE HCR"/>
    <property type="match status" value="1"/>
</dbReference>
<keyword evidence="6" id="KW-0560">Oxidoreductase</keyword>
<dbReference type="PROSITE" id="PS00197">
    <property type="entry name" value="2FE2S_FER_1"/>
    <property type="match status" value="1"/>
</dbReference>
<keyword evidence="3" id="KW-0001">2Fe-2S</keyword>
<dbReference type="InterPro" id="IPR039261">
    <property type="entry name" value="FNR_nucleotide-bd"/>
</dbReference>
<dbReference type="GO" id="GO:0046872">
    <property type="term" value="F:metal ion binding"/>
    <property type="evidence" value="ECO:0007669"/>
    <property type="project" value="UniProtKB-KW"/>
</dbReference>
<evidence type="ECO:0000256" key="8">
    <source>
        <dbReference type="ARBA" id="ARBA00023014"/>
    </source>
</evidence>
<dbReference type="InterPro" id="IPR001041">
    <property type="entry name" value="2Fe-2S_ferredoxin-type"/>
</dbReference>
<evidence type="ECO:0000259" key="9">
    <source>
        <dbReference type="PROSITE" id="PS51085"/>
    </source>
</evidence>
<name>A0A934NMV1_9NOCA</name>
<keyword evidence="2" id="KW-0285">Flavoprotein</keyword>
<evidence type="ECO:0000313" key="11">
    <source>
        <dbReference type="EMBL" id="MBJ8338143.1"/>
    </source>
</evidence>
<keyword evidence="4" id="KW-0479">Metal-binding</keyword>
<dbReference type="SUPFAM" id="SSF63380">
    <property type="entry name" value="Riboflavin synthase domain-like"/>
    <property type="match status" value="1"/>
</dbReference>
<dbReference type="RefSeq" id="WP_199702678.1">
    <property type="nucleotide sequence ID" value="NZ_JAEMNV010000001.1"/>
</dbReference>
<dbReference type="PROSITE" id="PS51085">
    <property type="entry name" value="2FE2S_FER_2"/>
    <property type="match status" value="1"/>
</dbReference>
<dbReference type="EMBL" id="JAEMNV010000001">
    <property type="protein sequence ID" value="MBJ8338143.1"/>
    <property type="molecule type" value="Genomic_DNA"/>
</dbReference>
<dbReference type="GO" id="GO:0016491">
    <property type="term" value="F:oxidoreductase activity"/>
    <property type="evidence" value="ECO:0007669"/>
    <property type="project" value="UniProtKB-KW"/>
</dbReference>
<dbReference type="SUPFAM" id="SSF54292">
    <property type="entry name" value="2Fe-2S ferredoxin-like"/>
    <property type="match status" value="1"/>
</dbReference>
<feature type="domain" description="2Fe-2S ferredoxin-type" evidence="9">
    <location>
        <begin position="265"/>
        <end position="352"/>
    </location>
</feature>
<keyword evidence="7" id="KW-0408">Iron</keyword>
<dbReference type="GO" id="GO:0051537">
    <property type="term" value="F:2 iron, 2 sulfur cluster binding"/>
    <property type="evidence" value="ECO:0007669"/>
    <property type="project" value="UniProtKB-KW"/>
</dbReference>
<keyword evidence="8" id="KW-0411">Iron-sulfur</keyword>
<dbReference type="InterPro" id="IPR001709">
    <property type="entry name" value="Flavoprot_Pyr_Nucl_cyt_Rdtase"/>
</dbReference>
<dbReference type="InterPro" id="IPR008333">
    <property type="entry name" value="Cbr1-like_FAD-bd_dom"/>
</dbReference>
<accession>A0A934NMV1</accession>
<dbReference type="InterPro" id="IPR036010">
    <property type="entry name" value="2Fe-2S_ferredoxin-like_sf"/>
</dbReference>
<evidence type="ECO:0000256" key="2">
    <source>
        <dbReference type="ARBA" id="ARBA00022630"/>
    </source>
</evidence>
<dbReference type="Pfam" id="PF00970">
    <property type="entry name" value="FAD_binding_6"/>
    <property type="match status" value="1"/>
</dbReference>
<dbReference type="SUPFAM" id="SSF52343">
    <property type="entry name" value="Ferredoxin reductase-like, C-terminal NADP-linked domain"/>
    <property type="match status" value="1"/>
</dbReference>
<dbReference type="InterPro" id="IPR006058">
    <property type="entry name" value="2Fe2S_fd_BS"/>
</dbReference>
<gene>
    <name evidence="11" type="ORF">JGU71_04525</name>
</gene>
<keyword evidence="5" id="KW-0274">FAD</keyword>
<comment type="caution">
    <text evidence="11">The sequence shown here is derived from an EMBL/GenBank/DDBJ whole genome shotgun (WGS) entry which is preliminary data.</text>
</comment>
<keyword evidence="12" id="KW-1185">Reference proteome</keyword>